<name>A0A7S7NQN9_PALFE</name>
<evidence type="ECO:0000313" key="1">
    <source>
        <dbReference type="EMBL" id="QOY88021.1"/>
    </source>
</evidence>
<dbReference type="RefSeq" id="WP_194449684.1">
    <property type="nucleotide sequence ID" value="NZ_CP063849.1"/>
</dbReference>
<dbReference type="Proteomes" id="UP000593892">
    <property type="component" value="Chromosome"/>
</dbReference>
<keyword evidence="2" id="KW-1185">Reference proteome</keyword>
<evidence type="ECO:0000313" key="2">
    <source>
        <dbReference type="Proteomes" id="UP000593892"/>
    </source>
</evidence>
<dbReference type="AlphaFoldDB" id="A0A7S7NQN9"/>
<dbReference type="EMBL" id="CP063849">
    <property type="protein sequence ID" value="QOY88021.1"/>
    <property type="molecule type" value="Genomic_DNA"/>
</dbReference>
<proteinExistence type="predicted"/>
<protein>
    <recommendedName>
        <fullName evidence="3">STAS domain-containing protein</fullName>
    </recommendedName>
</protein>
<sequence length="90" mass="9841">MFRISTVKASSHTTIMVDGQLMSDSVETVESCCDEEISTGKPVELLLRDLTTIDQAGRALLCRLSRKGVRLLANGVYTSYLVEALNPGKH</sequence>
<evidence type="ECO:0008006" key="3">
    <source>
        <dbReference type="Google" id="ProtNLM"/>
    </source>
</evidence>
<gene>
    <name evidence="1" type="ORF">IRI77_35685</name>
</gene>
<dbReference type="InterPro" id="IPR036513">
    <property type="entry name" value="STAS_dom_sf"/>
</dbReference>
<accession>A0A7S7NQN9</accession>
<organism evidence="1 2">
    <name type="scientific">Paludibaculum fermentans</name>
    <dbReference type="NCBI Taxonomy" id="1473598"/>
    <lineage>
        <taxon>Bacteria</taxon>
        <taxon>Pseudomonadati</taxon>
        <taxon>Acidobacteriota</taxon>
        <taxon>Terriglobia</taxon>
        <taxon>Bryobacterales</taxon>
        <taxon>Bryobacteraceae</taxon>
        <taxon>Paludibaculum</taxon>
    </lineage>
</organism>
<dbReference type="SUPFAM" id="SSF52091">
    <property type="entry name" value="SpoIIaa-like"/>
    <property type="match status" value="1"/>
</dbReference>
<reference evidence="1 2" key="1">
    <citation type="submission" date="2020-10" db="EMBL/GenBank/DDBJ databases">
        <title>Complete genome sequence of Paludibaculum fermentans P105T, a facultatively anaerobic acidobacterium capable of dissimilatory Fe(III) reduction.</title>
        <authorList>
            <person name="Dedysh S.N."/>
            <person name="Beletsky A.V."/>
            <person name="Kulichevskaya I.S."/>
            <person name="Mardanov A.V."/>
            <person name="Ravin N.V."/>
        </authorList>
    </citation>
    <scope>NUCLEOTIDE SEQUENCE [LARGE SCALE GENOMIC DNA]</scope>
    <source>
        <strain evidence="1 2">P105</strain>
    </source>
</reference>
<dbReference type="KEGG" id="pfer:IRI77_35685"/>